<keyword evidence="3" id="KW-0547">Nucleotide-binding</keyword>
<dbReference type="PROSITE" id="PS00211">
    <property type="entry name" value="ABC_TRANSPORTER_1"/>
    <property type="match status" value="1"/>
</dbReference>
<dbReference type="KEGG" id="cof:FOZ74_11530"/>
<feature type="domain" description="ABC transporter" evidence="7">
    <location>
        <begin position="12"/>
        <end position="245"/>
    </location>
</feature>
<comment type="function">
    <text evidence="6">Part of the ABC transporter complex HmuTUV involved in hemin import. Responsible for energy coupling to the transport system.</text>
</comment>
<dbReference type="SMART" id="SM00382">
    <property type="entry name" value="AAA"/>
    <property type="match status" value="1"/>
</dbReference>
<evidence type="ECO:0000256" key="6">
    <source>
        <dbReference type="ARBA" id="ARBA00037066"/>
    </source>
</evidence>
<dbReference type="OrthoDB" id="5296765at2"/>
<dbReference type="InterPro" id="IPR003439">
    <property type="entry name" value="ABC_transporter-like_ATP-bd"/>
</dbReference>
<keyword evidence="2" id="KW-0472">Membrane</keyword>
<organism evidence="8 9">
    <name type="scientific">Comamonas flocculans</name>
    <dbReference type="NCBI Taxonomy" id="2597701"/>
    <lineage>
        <taxon>Bacteria</taxon>
        <taxon>Pseudomonadati</taxon>
        <taxon>Pseudomonadota</taxon>
        <taxon>Betaproteobacteria</taxon>
        <taxon>Burkholderiales</taxon>
        <taxon>Comamonadaceae</taxon>
        <taxon>Comamonas</taxon>
    </lineage>
</organism>
<evidence type="ECO:0000256" key="5">
    <source>
        <dbReference type="ARBA" id="ARBA00022967"/>
    </source>
</evidence>
<evidence type="ECO:0000313" key="8">
    <source>
        <dbReference type="EMBL" id="QEA13609.1"/>
    </source>
</evidence>
<dbReference type="CDD" id="cd03214">
    <property type="entry name" value="ABC_Iron-Siderophores_B12_Hemin"/>
    <property type="match status" value="1"/>
</dbReference>
<dbReference type="InterPro" id="IPR017871">
    <property type="entry name" value="ABC_transporter-like_CS"/>
</dbReference>
<evidence type="ECO:0000256" key="1">
    <source>
        <dbReference type="ARBA" id="ARBA00022448"/>
    </source>
</evidence>
<keyword evidence="1" id="KW-0813">Transport</keyword>
<dbReference type="GO" id="GO:0005524">
    <property type="term" value="F:ATP binding"/>
    <property type="evidence" value="ECO:0007669"/>
    <property type="project" value="UniProtKB-KW"/>
</dbReference>
<proteinExistence type="predicted"/>
<accession>A0A5B8RVI5</accession>
<evidence type="ECO:0000259" key="7">
    <source>
        <dbReference type="PROSITE" id="PS50893"/>
    </source>
</evidence>
<dbReference type="InterPro" id="IPR027417">
    <property type="entry name" value="P-loop_NTPase"/>
</dbReference>
<keyword evidence="9" id="KW-1185">Reference proteome</keyword>
<dbReference type="PANTHER" id="PTHR42794">
    <property type="entry name" value="HEMIN IMPORT ATP-BINDING PROTEIN HMUV"/>
    <property type="match status" value="1"/>
</dbReference>
<protein>
    <submittedName>
        <fullName evidence="8">ABC transporter ATP-binding protein</fullName>
    </submittedName>
</protein>
<dbReference type="SUPFAM" id="SSF52540">
    <property type="entry name" value="P-loop containing nucleoside triphosphate hydrolases"/>
    <property type="match status" value="1"/>
</dbReference>
<keyword evidence="2" id="KW-1003">Cell membrane</keyword>
<keyword evidence="5" id="KW-1278">Translocase</keyword>
<evidence type="ECO:0000256" key="3">
    <source>
        <dbReference type="ARBA" id="ARBA00022741"/>
    </source>
</evidence>
<dbReference type="Proteomes" id="UP000321199">
    <property type="component" value="Chromosome"/>
</dbReference>
<sequence length="266" mass="28684">MRPAAPSPSIALQARVASARVGQRAILHDLHLALPAGGWSAIVGPNGAGKSTLLRVLAGLLPCEGEVQLLGRPLAGLPTRERARQLAWLGQQEGGGEDLQVQDVVMLGRLPHRPWLAAPTRTDLDVVSQALRTMACLDLRHRRLGELSGGERQRVLLARLLAVQARVVLMDEPLAHLDPPHQADWLATVRALVAGGTTVVSVLHELNMALQADHILVVKAGRLLHFGPSRDEATHRALQAAFDHRISIHPVRGQWIALPQEAAHAD</sequence>
<reference evidence="8 9" key="1">
    <citation type="submission" date="2019-07" db="EMBL/GenBank/DDBJ databases">
        <title>Complete genome sequence of Comamonas sp. NLF 7-7 isolated from livestock.</title>
        <authorList>
            <person name="Kim D.H."/>
            <person name="Kim J.G."/>
        </authorList>
    </citation>
    <scope>NUCLEOTIDE SEQUENCE [LARGE SCALE GENOMIC DNA]</scope>
    <source>
        <strain evidence="8 9">NLF 7-7</strain>
    </source>
</reference>
<dbReference type="Gene3D" id="3.40.50.300">
    <property type="entry name" value="P-loop containing nucleotide triphosphate hydrolases"/>
    <property type="match status" value="1"/>
</dbReference>
<dbReference type="PANTHER" id="PTHR42794:SF1">
    <property type="entry name" value="HEMIN IMPORT ATP-BINDING PROTEIN HMUV"/>
    <property type="match status" value="1"/>
</dbReference>
<evidence type="ECO:0000256" key="2">
    <source>
        <dbReference type="ARBA" id="ARBA00022475"/>
    </source>
</evidence>
<name>A0A5B8RVI5_9BURK</name>
<gene>
    <name evidence="8" type="ORF">FOZ74_11530</name>
</gene>
<dbReference type="Pfam" id="PF00005">
    <property type="entry name" value="ABC_tran"/>
    <property type="match status" value="1"/>
</dbReference>
<keyword evidence="4 8" id="KW-0067">ATP-binding</keyword>
<dbReference type="EMBL" id="CP042344">
    <property type="protein sequence ID" value="QEA13609.1"/>
    <property type="molecule type" value="Genomic_DNA"/>
</dbReference>
<dbReference type="GO" id="GO:0016887">
    <property type="term" value="F:ATP hydrolysis activity"/>
    <property type="evidence" value="ECO:0007669"/>
    <property type="project" value="InterPro"/>
</dbReference>
<dbReference type="AlphaFoldDB" id="A0A5B8RVI5"/>
<dbReference type="InterPro" id="IPR003593">
    <property type="entry name" value="AAA+_ATPase"/>
</dbReference>
<evidence type="ECO:0000256" key="4">
    <source>
        <dbReference type="ARBA" id="ARBA00022840"/>
    </source>
</evidence>
<evidence type="ECO:0000313" key="9">
    <source>
        <dbReference type="Proteomes" id="UP000321199"/>
    </source>
</evidence>
<dbReference type="PROSITE" id="PS50893">
    <property type="entry name" value="ABC_TRANSPORTER_2"/>
    <property type="match status" value="1"/>
</dbReference>